<keyword evidence="7" id="KW-0029">Amino-acid transport</keyword>
<dbReference type="InterPro" id="IPR050086">
    <property type="entry name" value="MetN_ABC_transporter-like"/>
</dbReference>
<evidence type="ECO:0000256" key="7">
    <source>
        <dbReference type="ARBA" id="ARBA00022970"/>
    </source>
</evidence>
<proteinExistence type="inferred from homology"/>
<evidence type="ECO:0000256" key="8">
    <source>
        <dbReference type="ARBA" id="ARBA00023136"/>
    </source>
</evidence>
<protein>
    <submittedName>
        <fullName evidence="10">ATP-binding cassette domain-containing protein</fullName>
    </submittedName>
</protein>
<dbReference type="AlphaFoldDB" id="A0A7X2S7Q4"/>
<dbReference type="Proteomes" id="UP000434639">
    <property type="component" value="Unassembled WGS sequence"/>
</dbReference>
<dbReference type="PROSITE" id="PS50893">
    <property type="entry name" value="ABC_TRANSPORTER_2"/>
    <property type="match status" value="1"/>
</dbReference>
<dbReference type="GO" id="GO:0016887">
    <property type="term" value="F:ATP hydrolysis activity"/>
    <property type="evidence" value="ECO:0007669"/>
    <property type="project" value="InterPro"/>
</dbReference>
<dbReference type="InterPro" id="IPR017871">
    <property type="entry name" value="ABC_transporter-like_CS"/>
</dbReference>
<keyword evidence="11" id="KW-1185">Reference proteome</keyword>
<evidence type="ECO:0000256" key="2">
    <source>
        <dbReference type="ARBA" id="ARBA00022448"/>
    </source>
</evidence>
<dbReference type="SMART" id="SM00382">
    <property type="entry name" value="AAA"/>
    <property type="match status" value="1"/>
</dbReference>
<accession>A0A7X2S7Q4</accession>
<dbReference type="SUPFAM" id="SSF52540">
    <property type="entry name" value="P-loop containing nucleoside triphosphate hydrolases"/>
    <property type="match status" value="1"/>
</dbReference>
<dbReference type="GO" id="GO:0006865">
    <property type="term" value="P:amino acid transport"/>
    <property type="evidence" value="ECO:0007669"/>
    <property type="project" value="UniProtKB-KW"/>
</dbReference>
<keyword evidence="5 10" id="KW-0067">ATP-binding</keyword>
<evidence type="ECO:0000313" key="11">
    <source>
        <dbReference type="Proteomes" id="UP000434639"/>
    </source>
</evidence>
<dbReference type="InterPro" id="IPR003593">
    <property type="entry name" value="AAA+_ATPase"/>
</dbReference>
<dbReference type="PANTHER" id="PTHR43166">
    <property type="entry name" value="AMINO ACID IMPORT ATP-BINDING PROTEIN"/>
    <property type="match status" value="1"/>
</dbReference>
<gene>
    <name evidence="10" type="ORF">GKZ89_15110</name>
</gene>
<keyword evidence="4" id="KW-0547">Nucleotide-binding</keyword>
<dbReference type="PANTHER" id="PTHR43166:SF30">
    <property type="entry name" value="METHIONINE IMPORT ATP-BINDING PROTEIN METN"/>
    <property type="match status" value="1"/>
</dbReference>
<dbReference type="FunFam" id="3.40.50.300:FF:000056">
    <property type="entry name" value="Cell division ATP-binding protein FtsE"/>
    <property type="match status" value="1"/>
</dbReference>
<evidence type="ECO:0000256" key="4">
    <source>
        <dbReference type="ARBA" id="ARBA00022741"/>
    </source>
</evidence>
<dbReference type="OrthoDB" id="9802264at2"/>
<feature type="domain" description="ABC transporter" evidence="9">
    <location>
        <begin position="2"/>
        <end position="237"/>
    </location>
</feature>
<dbReference type="RefSeq" id="WP_155113241.1">
    <property type="nucleotide sequence ID" value="NZ_WMIB01000017.1"/>
</dbReference>
<dbReference type="GO" id="GO:0005524">
    <property type="term" value="F:ATP binding"/>
    <property type="evidence" value="ECO:0007669"/>
    <property type="project" value="UniProtKB-KW"/>
</dbReference>
<comment type="caution">
    <text evidence="10">The sequence shown here is derived from an EMBL/GenBank/DDBJ whole genome shotgun (WGS) entry which is preliminary data.</text>
</comment>
<keyword evidence="2" id="KW-0813">Transport</keyword>
<reference evidence="10 11" key="1">
    <citation type="journal article" date="2017" name="Int. J. Syst. Evol. Microbiol.">
        <title>Bacillus mangrovi sp. nov., isolated from a sediment sample from a mangrove forest.</title>
        <authorList>
            <person name="Gupta V."/>
            <person name="Singh P.K."/>
            <person name="Korpole S."/>
            <person name="Tanuku N.R.S."/>
            <person name="Pinnaka A.K."/>
        </authorList>
    </citation>
    <scope>NUCLEOTIDE SEQUENCE [LARGE SCALE GENOMIC DNA]</scope>
    <source>
        <strain evidence="10 11">KCTC 33872</strain>
    </source>
</reference>
<evidence type="ECO:0000313" key="10">
    <source>
        <dbReference type="EMBL" id="MTH54731.1"/>
    </source>
</evidence>
<organism evidence="10 11">
    <name type="scientific">Metabacillus mangrovi</name>
    <dbReference type="NCBI Taxonomy" id="1491830"/>
    <lineage>
        <taxon>Bacteria</taxon>
        <taxon>Bacillati</taxon>
        <taxon>Bacillota</taxon>
        <taxon>Bacilli</taxon>
        <taxon>Bacillales</taxon>
        <taxon>Bacillaceae</taxon>
        <taxon>Metabacillus</taxon>
    </lineage>
</organism>
<keyword evidence="3" id="KW-1003">Cell membrane</keyword>
<dbReference type="Gene3D" id="3.40.50.300">
    <property type="entry name" value="P-loop containing nucleotide triphosphate hydrolases"/>
    <property type="match status" value="1"/>
</dbReference>
<evidence type="ECO:0000259" key="9">
    <source>
        <dbReference type="PROSITE" id="PS50893"/>
    </source>
</evidence>
<evidence type="ECO:0000256" key="5">
    <source>
        <dbReference type="ARBA" id="ARBA00022840"/>
    </source>
</evidence>
<evidence type="ECO:0000256" key="3">
    <source>
        <dbReference type="ARBA" id="ARBA00022475"/>
    </source>
</evidence>
<comment type="similarity">
    <text evidence="1">Belongs to the ABC transporter superfamily.</text>
</comment>
<dbReference type="GO" id="GO:0005886">
    <property type="term" value="C:plasma membrane"/>
    <property type="evidence" value="ECO:0007669"/>
    <property type="project" value="UniProtKB-ARBA"/>
</dbReference>
<evidence type="ECO:0000256" key="1">
    <source>
        <dbReference type="ARBA" id="ARBA00005417"/>
    </source>
</evidence>
<sequence>MIALRNVRKHFSKFEAVKSVSLTIIEGEIHGIIGASGAGKSTLLRLMNLLEAPDEGDVEVSGKNLTAMSSRELREARKSIGMIFQHFNLAANKTVYGNVAAALELARYPKKDRRERVLECLRFVGLEKLADQYPARLSGGQKQRVAIARALANQPQVLLCDEPASALDPGTTADLLKVLESINQRFGVTIVIVSHEMEVIKSICQRITIMEDGKIYETVDRQPDGVAVITKSARYFADELKKAGDPGHA</sequence>
<keyword evidence="8" id="KW-0472">Membrane</keyword>
<dbReference type="Pfam" id="PF00005">
    <property type="entry name" value="ABC_tran"/>
    <property type="match status" value="1"/>
</dbReference>
<name>A0A7X2S7Q4_9BACI</name>
<dbReference type="EMBL" id="WMIB01000017">
    <property type="protein sequence ID" value="MTH54731.1"/>
    <property type="molecule type" value="Genomic_DNA"/>
</dbReference>
<keyword evidence="6" id="KW-1278">Translocase</keyword>
<evidence type="ECO:0000256" key="6">
    <source>
        <dbReference type="ARBA" id="ARBA00022967"/>
    </source>
</evidence>
<dbReference type="InterPro" id="IPR003439">
    <property type="entry name" value="ABC_transporter-like_ATP-bd"/>
</dbReference>
<dbReference type="InterPro" id="IPR027417">
    <property type="entry name" value="P-loop_NTPase"/>
</dbReference>
<dbReference type="PROSITE" id="PS00211">
    <property type="entry name" value="ABC_TRANSPORTER_1"/>
    <property type="match status" value="1"/>
</dbReference>